<dbReference type="SUPFAM" id="SSF55811">
    <property type="entry name" value="Nudix"/>
    <property type="match status" value="1"/>
</dbReference>
<dbReference type="EMBL" id="JBGOSP010000041">
    <property type="protein sequence ID" value="MFA3842655.1"/>
    <property type="molecule type" value="Genomic_DNA"/>
</dbReference>
<gene>
    <name evidence="3" type="ORF">ACEG43_41945</name>
</gene>
<feature type="compositionally biased region" description="Low complexity" evidence="1">
    <location>
        <begin position="84"/>
        <end position="102"/>
    </location>
</feature>
<dbReference type="Proteomes" id="UP001571476">
    <property type="component" value="Unassembled WGS sequence"/>
</dbReference>
<evidence type="ECO:0000259" key="2">
    <source>
        <dbReference type="Pfam" id="PF00293"/>
    </source>
</evidence>
<dbReference type="Pfam" id="PF00293">
    <property type="entry name" value="NUDIX"/>
    <property type="match status" value="1"/>
</dbReference>
<name>A0ABV4SWH2_9ACTN</name>
<evidence type="ECO:0000313" key="3">
    <source>
        <dbReference type="EMBL" id="MFA3842655.1"/>
    </source>
</evidence>
<organism evidence="3 4">
    <name type="scientific">Streptomyces aureus</name>
    <dbReference type="NCBI Taxonomy" id="193461"/>
    <lineage>
        <taxon>Bacteria</taxon>
        <taxon>Bacillati</taxon>
        <taxon>Actinomycetota</taxon>
        <taxon>Actinomycetes</taxon>
        <taxon>Kitasatosporales</taxon>
        <taxon>Streptomycetaceae</taxon>
        <taxon>Streptomyces</taxon>
    </lineage>
</organism>
<proteinExistence type="predicted"/>
<keyword evidence="4" id="KW-1185">Reference proteome</keyword>
<sequence>MQRGGHRPRPARPTHPASRIRLLAPGGHVESDDRTLPAAALCELAEEAGIPPGALCLTPQYLGAPIEIDVHDIEASQAKGEPGTGISTSATCSISSTRGRRM</sequence>
<evidence type="ECO:0000256" key="1">
    <source>
        <dbReference type="SAM" id="MobiDB-lite"/>
    </source>
</evidence>
<evidence type="ECO:0000313" key="4">
    <source>
        <dbReference type="Proteomes" id="UP001571476"/>
    </source>
</evidence>
<comment type="caution">
    <text evidence="3">The sequence shown here is derived from an EMBL/GenBank/DDBJ whole genome shotgun (WGS) entry which is preliminary data.</text>
</comment>
<dbReference type="InterPro" id="IPR000086">
    <property type="entry name" value="NUDIX_hydrolase_dom"/>
</dbReference>
<dbReference type="Gene3D" id="3.90.79.10">
    <property type="entry name" value="Nucleoside Triphosphate Pyrophosphohydrolase"/>
    <property type="match status" value="1"/>
</dbReference>
<reference evidence="3 4" key="1">
    <citation type="submission" date="2024-08" db="EMBL/GenBank/DDBJ databases">
        <title>Genome sequence of Streptomyces aureus CACIA-1.46HGO.</title>
        <authorList>
            <person name="Evangelista-Martinez Z."/>
        </authorList>
    </citation>
    <scope>NUCLEOTIDE SEQUENCE [LARGE SCALE GENOMIC DNA]</scope>
    <source>
        <strain evidence="3 4">CACIA-1.46HGO</strain>
    </source>
</reference>
<feature type="region of interest" description="Disordered" evidence="1">
    <location>
        <begin position="77"/>
        <end position="102"/>
    </location>
</feature>
<accession>A0ABV4SWH2</accession>
<dbReference type="InterPro" id="IPR015797">
    <property type="entry name" value="NUDIX_hydrolase-like_dom_sf"/>
</dbReference>
<feature type="domain" description="Nudix hydrolase" evidence="2">
    <location>
        <begin position="22"/>
        <end position="55"/>
    </location>
</feature>
<protein>
    <submittedName>
        <fullName evidence="3">NUDIX domain-containing protein</fullName>
    </submittedName>
</protein>
<dbReference type="RefSeq" id="WP_372566584.1">
    <property type="nucleotide sequence ID" value="NZ_JBGOSP010000041.1"/>
</dbReference>